<reference evidence="1 2" key="1">
    <citation type="submission" date="2019-12" db="EMBL/GenBank/DDBJ databases">
        <authorList>
            <person name="Scholz U."/>
            <person name="Mascher M."/>
            <person name="Fiebig A."/>
        </authorList>
    </citation>
    <scope>NUCLEOTIDE SEQUENCE</scope>
</reference>
<dbReference type="AlphaFoldDB" id="A0A7I8J4A0"/>
<name>A0A7I8J4A0_SPIIN</name>
<sequence>MVKDKDIKVKVSLECTIFGQNENGVTMEVPVVSRYAIKRLQLYT</sequence>
<accession>A0A7I8J4A0</accession>
<keyword evidence="2" id="KW-1185">Reference proteome</keyword>
<dbReference type="Proteomes" id="UP001189122">
    <property type="component" value="Unassembled WGS sequence"/>
</dbReference>
<organism evidence="1">
    <name type="scientific">Spirodela intermedia</name>
    <name type="common">Intermediate duckweed</name>
    <dbReference type="NCBI Taxonomy" id="51605"/>
    <lineage>
        <taxon>Eukaryota</taxon>
        <taxon>Viridiplantae</taxon>
        <taxon>Streptophyta</taxon>
        <taxon>Embryophyta</taxon>
        <taxon>Tracheophyta</taxon>
        <taxon>Spermatophyta</taxon>
        <taxon>Magnoliopsida</taxon>
        <taxon>Liliopsida</taxon>
        <taxon>Araceae</taxon>
        <taxon>Lemnoideae</taxon>
        <taxon>Spirodela</taxon>
    </lineage>
</organism>
<dbReference type="EMBL" id="LR743596">
    <property type="protein sequence ID" value="CAA2625708.1"/>
    <property type="molecule type" value="Genomic_DNA"/>
</dbReference>
<gene>
    <name evidence="1" type="ORF">SI7747_09011446</name>
</gene>
<evidence type="ECO:0000313" key="1">
    <source>
        <dbReference type="EMBL" id="CAA2625708.1"/>
    </source>
</evidence>
<proteinExistence type="predicted"/>
<evidence type="ECO:0000313" key="2">
    <source>
        <dbReference type="Proteomes" id="UP001189122"/>
    </source>
</evidence>
<dbReference type="EMBL" id="CACRZD030000009">
    <property type="protein sequence ID" value="CAA6665057.1"/>
    <property type="molecule type" value="Genomic_DNA"/>
</dbReference>
<protein>
    <submittedName>
        <fullName evidence="1">Uncharacterized protein</fullName>
    </submittedName>
</protein>